<keyword evidence="2" id="KW-0472">Membrane</keyword>
<feature type="compositionally biased region" description="Pro residues" evidence="1">
    <location>
        <begin position="226"/>
        <end position="235"/>
    </location>
</feature>
<evidence type="ECO:0000256" key="2">
    <source>
        <dbReference type="SAM" id="Phobius"/>
    </source>
</evidence>
<evidence type="ECO:0000313" key="6">
    <source>
        <dbReference type="Proteomes" id="UP001219525"/>
    </source>
</evidence>
<evidence type="ECO:0000313" key="5">
    <source>
        <dbReference type="EMBL" id="KAJ7212957.1"/>
    </source>
</evidence>
<keyword evidence="3" id="KW-0732">Signal</keyword>
<evidence type="ECO:0000259" key="4">
    <source>
        <dbReference type="Pfam" id="PF12955"/>
    </source>
</evidence>
<feature type="domain" description="Vacuolar sorting protein Vps3844 C-terminal" evidence="4">
    <location>
        <begin position="243"/>
        <end position="341"/>
    </location>
</feature>
<feature type="region of interest" description="Disordered" evidence="1">
    <location>
        <begin position="213"/>
        <end position="235"/>
    </location>
</feature>
<dbReference type="AlphaFoldDB" id="A0AAD6VH69"/>
<feature type="transmembrane region" description="Helical" evidence="2">
    <location>
        <begin position="308"/>
        <end position="330"/>
    </location>
</feature>
<gene>
    <name evidence="5" type="ORF">GGX14DRAFT_445794</name>
</gene>
<keyword evidence="6" id="KW-1185">Reference proteome</keyword>
<dbReference type="GO" id="GO:0005783">
    <property type="term" value="C:endoplasmic reticulum"/>
    <property type="evidence" value="ECO:0007669"/>
    <property type="project" value="TreeGrafter"/>
</dbReference>
<keyword evidence="2" id="KW-1133">Transmembrane helix</keyword>
<protein>
    <recommendedName>
        <fullName evidence="4">Vacuolar sorting protein Vps3844 C-terminal domain-containing protein</fullName>
    </recommendedName>
</protein>
<reference evidence="5" key="1">
    <citation type="submission" date="2023-03" db="EMBL/GenBank/DDBJ databases">
        <title>Massive genome expansion in bonnet fungi (Mycena s.s.) driven by repeated elements and novel gene families across ecological guilds.</title>
        <authorList>
            <consortium name="Lawrence Berkeley National Laboratory"/>
            <person name="Harder C.B."/>
            <person name="Miyauchi S."/>
            <person name="Viragh M."/>
            <person name="Kuo A."/>
            <person name="Thoen E."/>
            <person name="Andreopoulos B."/>
            <person name="Lu D."/>
            <person name="Skrede I."/>
            <person name="Drula E."/>
            <person name="Henrissat B."/>
            <person name="Morin E."/>
            <person name="Kohler A."/>
            <person name="Barry K."/>
            <person name="LaButti K."/>
            <person name="Morin E."/>
            <person name="Salamov A."/>
            <person name="Lipzen A."/>
            <person name="Mereny Z."/>
            <person name="Hegedus B."/>
            <person name="Baldrian P."/>
            <person name="Stursova M."/>
            <person name="Weitz H."/>
            <person name="Taylor A."/>
            <person name="Grigoriev I.V."/>
            <person name="Nagy L.G."/>
            <person name="Martin F."/>
            <person name="Kauserud H."/>
        </authorList>
    </citation>
    <scope>NUCLEOTIDE SEQUENCE</scope>
    <source>
        <strain evidence="5">9144</strain>
    </source>
</reference>
<feature type="signal peptide" evidence="3">
    <location>
        <begin position="1"/>
        <end position="18"/>
    </location>
</feature>
<dbReference type="PANTHER" id="PTHR36853:SF1">
    <property type="entry name" value="DUF3844 DOMAIN-CONTAINING PROTEIN"/>
    <property type="match status" value="1"/>
</dbReference>
<accession>A0AAD6VH69</accession>
<dbReference type="InterPro" id="IPR024382">
    <property type="entry name" value="Vps3844_C"/>
</dbReference>
<dbReference type="InterPro" id="IPR053065">
    <property type="entry name" value="Archenteron_Induction-Rel"/>
</dbReference>
<name>A0AAD6VH69_9AGAR</name>
<dbReference type="PANTHER" id="PTHR36853">
    <property type="entry name" value="EXPRESSED PROTEIN"/>
    <property type="match status" value="1"/>
</dbReference>
<evidence type="ECO:0000256" key="1">
    <source>
        <dbReference type="SAM" id="MobiDB-lite"/>
    </source>
</evidence>
<keyword evidence="2" id="KW-0812">Transmembrane</keyword>
<dbReference type="EMBL" id="JARJCW010000022">
    <property type="protein sequence ID" value="KAJ7212957.1"/>
    <property type="molecule type" value="Genomic_DNA"/>
</dbReference>
<dbReference type="Proteomes" id="UP001219525">
    <property type="component" value="Unassembled WGS sequence"/>
</dbReference>
<evidence type="ECO:0000256" key="3">
    <source>
        <dbReference type="SAM" id="SignalP"/>
    </source>
</evidence>
<organism evidence="5 6">
    <name type="scientific">Mycena pura</name>
    <dbReference type="NCBI Taxonomy" id="153505"/>
    <lineage>
        <taxon>Eukaryota</taxon>
        <taxon>Fungi</taxon>
        <taxon>Dikarya</taxon>
        <taxon>Basidiomycota</taxon>
        <taxon>Agaricomycotina</taxon>
        <taxon>Agaricomycetes</taxon>
        <taxon>Agaricomycetidae</taxon>
        <taxon>Agaricales</taxon>
        <taxon>Marasmiineae</taxon>
        <taxon>Mycenaceae</taxon>
        <taxon>Mycena</taxon>
    </lineage>
</organism>
<feature type="chain" id="PRO_5042070479" description="Vacuolar sorting protein Vps3844 C-terminal domain-containing protein" evidence="3">
    <location>
        <begin position="19"/>
        <end position="351"/>
    </location>
</feature>
<dbReference type="Pfam" id="PF12955">
    <property type="entry name" value="Vps3844_C"/>
    <property type="match status" value="1"/>
</dbReference>
<comment type="caution">
    <text evidence="5">The sequence shown here is derived from an EMBL/GenBank/DDBJ whole genome shotgun (WGS) entry which is preliminary data.</text>
</comment>
<proteinExistence type="predicted"/>
<sequence>MMWSTLAVVLYGLLAAQAVDVYLSSPQIFPQTLTPEDASAVLSRQLGLEMFEAMPLRDSSALDYIEDSFVGQGPSNVLLLSLDDADVKAIRLPGSLRHSFELPAPPSDTLSSVISTYLHRARHAYTSIHSSGRHASYTAELDSIASFFDAAKGPSFAAAELSGLASLRATHGSDSAEYASAVAATRTLLERAIGADVRIALLAFSPPVSPSIQKRADAADAQPSQAPFPRPPPQAPIGSVATCHTTLDACTNTTDACSGRGACVAATKAGRTCFMCACGTTTTGSGSTLKTQTWVGEKCERKDISGPFVLLAGTTTILVIVIAMSIGLLYSVGNVELPSVLLGGAVHPKKE</sequence>